<dbReference type="AlphaFoldDB" id="A0A6A5GYA6"/>
<dbReference type="EMBL" id="WUAV01000004">
    <property type="protein sequence ID" value="KAF1759681.1"/>
    <property type="molecule type" value="Genomic_DNA"/>
</dbReference>
<name>A0A6A5GYA6_CAERE</name>
<evidence type="ECO:0000256" key="1">
    <source>
        <dbReference type="SAM" id="SignalP"/>
    </source>
</evidence>
<dbReference type="CTD" id="9802186"/>
<dbReference type="GeneID" id="9802186"/>
<dbReference type="KEGG" id="crq:GCK72_016148"/>
<organism evidence="2 3">
    <name type="scientific">Caenorhabditis remanei</name>
    <name type="common">Caenorhabditis vulgaris</name>
    <dbReference type="NCBI Taxonomy" id="31234"/>
    <lineage>
        <taxon>Eukaryota</taxon>
        <taxon>Metazoa</taxon>
        <taxon>Ecdysozoa</taxon>
        <taxon>Nematoda</taxon>
        <taxon>Chromadorea</taxon>
        <taxon>Rhabditida</taxon>
        <taxon>Rhabditina</taxon>
        <taxon>Rhabditomorpha</taxon>
        <taxon>Rhabditoidea</taxon>
        <taxon>Rhabditidae</taxon>
        <taxon>Peloderinae</taxon>
        <taxon>Caenorhabditis</taxon>
    </lineage>
</organism>
<reference evidence="2 3" key="1">
    <citation type="submission" date="2019-12" db="EMBL/GenBank/DDBJ databases">
        <title>Chromosome-level assembly of the Caenorhabditis remanei genome.</title>
        <authorList>
            <person name="Teterina A.A."/>
            <person name="Willis J.H."/>
            <person name="Phillips P.C."/>
        </authorList>
    </citation>
    <scope>NUCLEOTIDE SEQUENCE [LARGE SCALE GENOMIC DNA]</scope>
    <source>
        <strain evidence="2 3">PX506</strain>
        <tissue evidence="2">Whole organism</tissue>
    </source>
</reference>
<dbReference type="RefSeq" id="XP_053586123.1">
    <property type="nucleotide sequence ID" value="XM_053731351.1"/>
</dbReference>
<sequence>MLRFPIIFAVILGTVLAGPAAKSVLEQAKQLQCATCQFLGASQAARTPGATRAEKVAHCQKNDGCQVEMTDCEIITVIHSEIEKTPEKFQNSIEFVSRAVGKCSIDSNAPVISEDNMNPAQCMLCFLVYDVLKYINYNILENPMLGSVAEAIDEACAFLNQDLCQALFEPHAFEAIIRGLQDSLGGFYDLIAVQGFGCVSYTDLFGACPGH</sequence>
<gene>
    <name evidence="2" type="ORF">GCK72_016148</name>
</gene>
<feature type="chain" id="PRO_5025480503" description="Saposin B-type domain-containing protein" evidence="1">
    <location>
        <begin position="18"/>
        <end position="211"/>
    </location>
</feature>
<feature type="signal peptide" evidence="1">
    <location>
        <begin position="1"/>
        <end position="17"/>
    </location>
</feature>
<dbReference type="Proteomes" id="UP000483820">
    <property type="component" value="Chromosome IV"/>
</dbReference>
<proteinExistence type="predicted"/>
<accession>A0A6A5GYA6</accession>
<keyword evidence="1" id="KW-0732">Signal</keyword>
<evidence type="ECO:0000313" key="2">
    <source>
        <dbReference type="EMBL" id="KAF1759681.1"/>
    </source>
</evidence>
<protein>
    <recommendedName>
        <fullName evidence="4">Saposin B-type domain-containing protein</fullName>
    </recommendedName>
</protein>
<evidence type="ECO:0000313" key="3">
    <source>
        <dbReference type="Proteomes" id="UP000483820"/>
    </source>
</evidence>
<comment type="caution">
    <text evidence="2">The sequence shown here is derived from an EMBL/GenBank/DDBJ whole genome shotgun (WGS) entry which is preliminary data.</text>
</comment>
<evidence type="ECO:0008006" key="4">
    <source>
        <dbReference type="Google" id="ProtNLM"/>
    </source>
</evidence>